<dbReference type="Proteomes" id="UP000002408">
    <property type="component" value="Chromosome"/>
</dbReference>
<dbReference type="GeneID" id="25393893"/>
<dbReference type="RefSeq" id="WP_011991354.1">
    <property type="nucleotide sequence ID" value="NC_009712.1"/>
</dbReference>
<accession>A7I555</accession>
<sequence>MVTTEKEYLDTLRDRLTGYLTGEDLDEILEEYAGHFAIGKSRGRTEEELCRALGSPEDVAKEIRAAYLIHKAEQTKSAGTIWRATRATTHIHGLNFVAVLVPFILFAVVFGLVFIAGLALICGGAVLLLLALIKLLGLSLTLPWHLSPAPGVLTSLGLFIAGIIVVVLDIWLAHFFGRLTIRHLRNKLPAKKDAGFFSPQQAIPQTIAIGRDGASALDLQVHLSAGQLTLGEGAGDPVLMNLTAGNGSSTGPLAYSASMDGTTKKVWIWNRHGCFWWSGHDWPANEPAYTWDIRVSRDVPVAIDAKNHAGRTRLALGELNLSSLTVKNSVGETQIDLTGYHGGDFNATIKNGVGELTLRMPKDAHLSVEIHGGIGATNVRGFVVNGNVYTTSSSRPDAPRITCRIKQGVGSITVEAV</sequence>
<dbReference type="AlphaFoldDB" id="A7I555"/>
<feature type="transmembrane region" description="Helical" evidence="1">
    <location>
        <begin position="152"/>
        <end position="177"/>
    </location>
</feature>
<name>A7I555_METB6</name>
<dbReference type="EMBL" id="CP000780">
    <property type="protein sequence ID" value="ABS54866.1"/>
    <property type="molecule type" value="Genomic_DNA"/>
</dbReference>
<dbReference type="Pfam" id="PF22564">
    <property type="entry name" value="HAAS"/>
    <property type="match status" value="1"/>
</dbReference>
<keyword evidence="1" id="KW-1133">Transmembrane helix</keyword>
<dbReference type="OrthoDB" id="116583at2157"/>
<evidence type="ECO:0008006" key="4">
    <source>
        <dbReference type="Google" id="ProtNLM"/>
    </source>
</evidence>
<dbReference type="eggNOG" id="arCOG09581">
    <property type="taxonomic scope" value="Archaea"/>
</dbReference>
<keyword evidence="3" id="KW-1185">Reference proteome</keyword>
<protein>
    <recommendedName>
        <fullName evidence="4">DUF1700 domain-containing protein</fullName>
    </recommendedName>
</protein>
<evidence type="ECO:0000256" key="1">
    <source>
        <dbReference type="SAM" id="Phobius"/>
    </source>
</evidence>
<keyword evidence="1" id="KW-0812">Transmembrane</keyword>
<gene>
    <name evidence="2" type="ordered locus">Mboo_0345</name>
</gene>
<proteinExistence type="predicted"/>
<evidence type="ECO:0000313" key="3">
    <source>
        <dbReference type="Proteomes" id="UP000002408"/>
    </source>
</evidence>
<keyword evidence="1" id="KW-0472">Membrane</keyword>
<dbReference type="STRING" id="456442.Mboo_0345"/>
<feature type="transmembrane region" description="Helical" evidence="1">
    <location>
        <begin position="96"/>
        <end position="120"/>
    </location>
</feature>
<organism evidence="2 3">
    <name type="scientific">Methanoregula boonei (strain DSM 21154 / JCM 14090 / 6A8)</name>
    <dbReference type="NCBI Taxonomy" id="456442"/>
    <lineage>
        <taxon>Archaea</taxon>
        <taxon>Methanobacteriati</taxon>
        <taxon>Methanobacteriota</taxon>
        <taxon>Stenosarchaea group</taxon>
        <taxon>Methanomicrobia</taxon>
        <taxon>Methanomicrobiales</taxon>
        <taxon>Methanoregulaceae</taxon>
        <taxon>Methanoregula</taxon>
    </lineage>
</organism>
<dbReference type="KEGG" id="mbn:Mboo_0345"/>
<evidence type="ECO:0000313" key="2">
    <source>
        <dbReference type="EMBL" id="ABS54866.1"/>
    </source>
</evidence>
<reference evidence="3" key="1">
    <citation type="journal article" date="2015" name="Microbiology">
        <title>Genome of Methanoregula boonei 6A8 reveals adaptations to oligotrophic peatland environments.</title>
        <authorList>
            <person name="Braeuer S."/>
            <person name="Cadillo-Quiroz H."/>
            <person name="Kyrpides N."/>
            <person name="Woyke T."/>
            <person name="Goodwin L."/>
            <person name="Detter C."/>
            <person name="Podell S."/>
            <person name="Yavitt J.B."/>
            <person name="Zinder S.H."/>
        </authorList>
    </citation>
    <scope>NUCLEOTIDE SEQUENCE [LARGE SCALE GENOMIC DNA]</scope>
    <source>
        <strain evidence="3">DSM 21154 / JCM 14090 / 6A8</strain>
    </source>
</reference>
<feature type="transmembrane region" description="Helical" evidence="1">
    <location>
        <begin position="127"/>
        <end position="146"/>
    </location>
</feature>
<dbReference type="HOGENOM" id="CLU_658261_0_0_2"/>